<dbReference type="Gene3D" id="3.30.530.20">
    <property type="match status" value="1"/>
</dbReference>
<protein>
    <submittedName>
        <fullName evidence="3">SRPBCC family protein</fullName>
    </submittedName>
</protein>
<dbReference type="EMBL" id="BAAAMK010000001">
    <property type="protein sequence ID" value="GAA1939868.1"/>
    <property type="molecule type" value="Genomic_DNA"/>
</dbReference>
<accession>A0ABN2PZT4</accession>
<evidence type="ECO:0000256" key="1">
    <source>
        <dbReference type="ARBA" id="ARBA00006817"/>
    </source>
</evidence>
<comment type="similarity">
    <text evidence="1">Belongs to the AHA1 family.</text>
</comment>
<comment type="caution">
    <text evidence="3">The sequence shown here is derived from an EMBL/GenBank/DDBJ whole genome shotgun (WGS) entry which is preliminary data.</text>
</comment>
<name>A0ABN2PZT4_9MICO</name>
<proteinExistence type="inferred from homology"/>
<dbReference type="Proteomes" id="UP001499954">
    <property type="component" value="Unassembled WGS sequence"/>
</dbReference>
<dbReference type="Pfam" id="PF08327">
    <property type="entry name" value="AHSA1"/>
    <property type="match status" value="1"/>
</dbReference>
<keyword evidence="4" id="KW-1185">Reference proteome</keyword>
<evidence type="ECO:0000259" key="2">
    <source>
        <dbReference type="Pfam" id="PF08327"/>
    </source>
</evidence>
<dbReference type="CDD" id="cd07826">
    <property type="entry name" value="SRPBCC_CalC_Aha1-like_9"/>
    <property type="match status" value="1"/>
</dbReference>
<dbReference type="RefSeq" id="WP_157415095.1">
    <property type="nucleotide sequence ID" value="NZ_BAAAMK010000001.1"/>
</dbReference>
<feature type="domain" description="Activator of Hsp90 ATPase homologue 1/2-like C-terminal" evidence="2">
    <location>
        <begin position="34"/>
        <end position="166"/>
    </location>
</feature>
<dbReference type="InterPro" id="IPR023393">
    <property type="entry name" value="START-like_dom_sf"/>
</dbReference>
<reference evidence="3 4" key="1">
    <citation type="journal article" date="2019" name="Int. J. Syst. Evol. Microbiol.">
        <title>The Global Catalogue of Microorganisms (GCM) 10K type strain sequencing project: providing services to taxonomists for standard genome sequencing and annotation.</title>
        <authorList>
            <consortium name="The Broad Institute Genomics Platform"/>
            <consortium name="The Broad Institute Genome Sequencing Center for Infectious Disease"/>
            <person name="Wu L."/>
            <person name="Ma J."/>
        </authorList>
    </citation>
    <scope>NUCLEOTIDE SEQUENCE [LARGE SCALE GENOMIC DNA]</scope>
    <source>
        <strain evidence="3 4">JCM 13584</strain>
    </source>
</reference>
<evidence type="ECO:0000313" key="4">
    <source>
        <dbReference type="Proteomes" id="UP001499954"/>
    </source>
</evidence>
<dbReference type="InterPro" id="IPR013538">
    <property type="entry name" value="ASHA1/2-like_C"/>
</dbReference>
<organism evidence="3 4">
    <name type="scientific">Agromyces allii</name>
    <dbReference type="NCBI Taxonomy" id="393607"/>
    <lineage>
        <taxon>Bacteria</taxon>
        <taxon>Bacillati</taxon>
        <taxon>Actinomycetota</taxon>
        <taxon>Actinomycetes</taxon>
        <taxon>Micrococcales</taxon>
        <taxon>Microbacteriaceae</taxon>
        <taxon>Agromyces</taxon>
    </lineage>
</organism>
<gene>
    <name evidence="3" type="ORF">GCM10009717_02770</name>
</gene>
<sequence length="167" mass="18632">MTTTDPADTGTTTNAVTITAPEGLPFIDIVRDFDAPVSALFEAHRDPELVKRWLGPNGYDMQVERWDFVPQGGYRYLHVDPSGEAYAFNGTFHTVRENEFAIQTFEYEGFPDVVAIESMAFEDLGGGRTRLRIHSTYPSVEARDGMIASNMEQGLTEGYQRLDGLLS</sequence>
<dbReference type="SUPFAM" id="SSF55961">
    <property type="entry name" value="Bet v1-like"/>
    <property type="match status" value="1"/>
</dbReference>
<evidence type="ECO:0000313" key="3">
    <source>
        <dbReference type="EMBL" id="GAA1939868.1"/>
    </source>
</evidence>